<keyword evidence="1" id="KW-0472">Membrane</keyword>
<evidence type="ECO:0000313" key="3">
    <source>
        <dbReference type="Proteomes" id="UP000244162"/>
    </source>
</evidence>
<dbReference type="EMBL" id="NWBU01000005">
    <property type="protein sequence ID" value="PTQ12240.1"/>
    <property type="molecule type" value="Genomic_DNA"/>
</dbReference>
<accession>A0A2T5FZW4</accession>
<evidence type="ECO:0000313" key="2">
    <source>
        <dbReference type="EMBL" id="PTQ12240.1"/>
    </source>
</evidence>
<name>A0A2T5FZW4_9SPHN</name>
<keyword evidence="1" id="KW-0812">Transmembrane</keyword>
<feature type="transmembrane region" description="Helical" evidence="1">
    <location>
        <begin position="52"/>
        <end position="71"/>
    </location>
</feature>
<dbReference type="AlphaFoldDB" id="A0A2T5FZW4"/>
<gene>
    <name evidence="2" type="ORF">CLG96_06750</name>
</gene>
<protein>
    <submittedName>
        <fullName evidence="2">Uncharacterized protein</fullName>
    </submittedName>
</protein>
<organism evidence="2 3">
    <name type="scientific">Sphingomonas oleivorans</name>
    <dbReference type="NCBI Taxonomy" id="1735121"/>
    <lineage>
        <taxon>Bacteria</taxon>
        <taxon>Pseudomonadati</taxon>
        <taxon>Pseudomonadota</taxon>
        <taxon>Alphaproteobacteria</taxon>
        <taxon>Sphingomonadales</taxon>
        <taxon>Sphingomonadaceae</taxon>
        <taxon>Sphingomonas</taxon>
    </lineage>
</organism>
<proteinExistence type="predicted"/>
<keyword evidence="1" id="KW-1133">Transmembrane helix</keyword>
<evidence type="ECO:0000256" key="1">
    <source>
        <dbReference type="SAM" id="Phobius"/>
    </source>
</evidence>
<comment type="caution">
    <text evidence="2">The sequence shown here is derived from an EMBL/GenBank/DDBJ whole genome shotgun (WGS) entry which is preliminary data.</text>
</comment>
<sequence length="101" mass="10136">MRMETMMQQDIDVALGALAAEPVHPGLAAGEEALLARIAASRGDASGTNMTRSVAIAAAMALCLGLAGGILPQSPAQAQADLWPFGHAMPLAPSDLLGGGE</sequence>
<dbReference type="Proteomes" id="UP000244162">
    <property type="component" value="Unassembled WGS sequence"/>
</dbReference>
<keyword evidence="3" id="KW-1185">Reference proteome</keyword>
<reference evidence="2 3" key="1">
    <citation type="submission" date="2017-09" db="EMBL/GenBank/DDBJ databases">
        <title>Sphingomonas panjinensis sp.nov., isolated from oil-contaminated soil.</title>
        <authorList>
            <person name="Wang L."/>
            <person name="Chen L."/>
        </authorList>
    </citation>
    <scope>NUCLEOTIDE SEQUENCE [LARGE SCALE GENOMIC DNA]</scope>
    <source>
        <strain evidence="2 3">FW-11</strain>
    </source>
</reference>